<organism evidence="11 12">
    <name type="scientific">Ooceraea biroi</name>
    <name type="common">Clonal raider ant</name>
    <name type="synonym">Cerapachys biroi</name>
    <dbReference type="NCBI Taxonomy" id="2015173"/>
    <lineage>
        <taxon>Eukaryota</taxon>
        <taxon>Metazoa</taxon>
        <taxon>Ecdysozoa</taxon>
        <taxon>Arthropoda</taxon>
        <taxon>Hexapoda</taxon>
        <taxon>Insecta</taxon>
        <taxon>Pterygota</taxon>
        <taxon>Neoptera</taxon>
        <taxon>Endopterygota</taxon>
        <taxon>Hymenoptera</taxon>
        <taxon>Apocrita</taxon>
        <taxon>Aculeata</taxon>
        <taxon>Formicoidea</taxon>
        <taxon>Formicidae</taxon>
        <taxon>Dorylinae</taxon>
        <taxon>Ooceraea</taxon>
    </lineage>
</organism>
<dbReference type="InterPro" id="IPR033489">
    <property type="entry name" value="RBBP6"/>
</dbReference>
<dbReference type="InterPro" id="IPR001841">
    <property type="entry name" value="Znf_RING"/>
</dbReference>
<feature type="domain" description="U-box" evidence="10">
    <location>
        <begin position="134"/>
        <end position="211"/>
    </location>
</feature>
<dbReference type="GO" id="GO:0008270">
    <property type="term" value="F:zinc ion binding"/>
    <property type="evidence" value="ECO:0007669"/>
    <property type="project" value="UniProtKB-KW"/>
</dbReference>
<feature type="compositionally biased region" description="Polar residues" evidence="7">
    <location>
        <begin position="279"/>
        <end position="318"/>
    </location>
</feature>
<accession>A0A3L8D5D0</accession>
<proteinExistence type="predicted"/>
<evidence type="ECO:0008006" key="13">
    <source>
        <dbReference type="Google" id="ProtNLM"/>
    </source>
</evidence>
<protein>
    <recommendedName>
        <fullName evidence="13">RING-type domain-containing protein</fullName>
    </recommendedName>
</protein>
<dbReference type="PANTHER" id="PTHR15439:SF0">
    <property type="entry name" value="CELL DIVISION CYCLE AND APOPTOSIS REGULATOR PROTEIN 1-RELATED"/>
    <property type="match status" value="1"/>
</dbReference>
<feature type="compositionally biased region" description="Basic and acidic residues" evidence="7">
    <location>
        <begin position="384"/>
        <end position="402"/>
    </location>
</feature>
<evidence type="ECO:0000313" key="11">
    <source>
        <dbReference type="EMBL" id="RLU15449.1"/>
    </source>
</evidence>
<dbReference type="PROSITE" id="PS50089">
    <property type="entry name" value="ZF_RING_2"/>
    <property type="match status" value="1"/>
</dbReference>
<dbReference type="GO" id="GO:0016567">
    <property type="term" value="P:protein ubiquitination"/>
    <property type="evidence" value="ECO:0007669"/>
    <property type="project" value="InterPro"/>
</dbReference>
<dbReference type="SUPFAM" id="SSF57850">
    <property type="entry name" value="RING/U-box"/>
    <property type="match status" value="1"/>
</dbReference>
<keyword evidence="3 6" id="KW-0863">Zinc-finger</keyword>
<evidence type="ECO:0000256" key="7">
    <source>
        <dbReference type="SAM" id="MobiDB-lite"/>
    </source>
</evidence>
<feature type="compositionally biased region" description="Low complexity" evidence="7">
    <location>
        <begin position="237"/>
        <end position="271"/>
    </location>
</feature>
<evidence type="ECO:0000256" key="3">
    <source>
        <dbReference type="ARBA" id="ARBA00022771"/>
    </source>
</evidence>
<keyword evidence="5" id="KW-0539">Nucleus</keyword>
<dbReference type="PROSITE" id="PS51282">
    <property type="entry name" value="DWNN"/>
    <property type="match status" value="1"/>
</dbReference>
<evidence type="ECO:0000256" key="4">
    <source>
        <dbReference type="ARBA" id="ARBA00022833"/>
    </source>
</evidence>
<comment type="subcellular location">
    <subcellularLocation>
        <location evidence="1">Nucleus</location>
    </subcellularLocation>
</comment>
<dbReference type="PROSITE" id="PS51698">
    <property type="entry name" value="U_BOX"/>
    <property type="match status" value="1"/>
</dbReference>
<evidence type="ECO:0000256" key="5">
    <source>
        <dbReference type="ARBA" id="ARBA00023242"/>
    </source>
</evidence>
<feature type="compositionally biased region" description="Pro residues" evidence="7">
    <location>
        <begin position="431"/>
        <end position="463"/>
    </location>
</feature>
<dbReference type="InterPro" id="IPR014891">
    <property type="entry name" value="DWNN_domain"/>
</dbReference>
<dbReference type="InterPro" id="IPR013083">
    <property type="entry name" value="Znf_RING/FYVE/PHD"/>
</dbReference>
<evidence type="ECO:0000256" key="1">
    <source>
        <dbReference type="ARBA" id="ARBA00004123"/>
    </source>
</evidence>
<feature type="compositionally biased region" description="Low complexity" evidence="7">
    <location>
        <begin position="403"/>
        <end position="417"/>
    </location>
</feature>
<sequence>VDYTDDNALIAKNTSLIVARVPLTVQQKRSWDRNETPSFSSLKDEANLGRAVDLTRLDGSEEDKIRAMMTQSTQDYDPSKSFMVPVEGPLVPGAMMTPTGHYAVPAIDHQAYKEGKKERPPFSQDPEPVVEKPEIPEDLLCNICKDLLTDAVMIPCCGNSFCDECIRTFLLESEEHECPDCNEKDVSPETLIPNRFLRNAVMNFKNETGYAKRQTYRPPAQSTAPAKPAPSADQAKAEPPQTQPQSQAPSQTKPAQSSAAPSSNAPSSQEPTAEAQPTGPESTKTFQQHFPTTTSGLQSQPSTILPDSTSESNLQSDSIAKLTTDEETEVPPPPGTEPLLPIPAIVSSPEREREQSDPPSRDKKERDNEYAGERQSRERSRRSFSRDGHRERSGERGRRIENLRPLNRNRNRSLSPRHSQHDEYPSSSAPPLLPFPPGEERIPPPNYNQPPPNVPPHNPPLLPDPYMSHRIPIYPHQQGSHYGPPRYDRPPYQQQGYRPSQPPRNYSGPPRPMRGLHHMGYRSLQPPPPGLGSLTIRWKRLSECSERKMSGIGDWGNIEEEAELDLDLVATVAQDRARSAAGRRLRLA</sequence>
<dbReference type="CDD" id="cd16620">
    <property type="entry name" value="vRING-HC-C4C4_RBBP6"/>
    <property type="match status" value="1"/>
</dbReference>
<dbReference type="Proteomes" id="UP000279307">
    <property type="component" value="Chromosome 13"/>
</dbReference>
<dbReference type="AlphaFoldDB" id="A0A3L8D5D0"/>
<feature type="non-terminal residue" evidence="11">
    <location>
        <position position="1"/>
    </location>
</feature>
<dbReference type="GO" id="GO:0006511">
    <property type="term" value="P:ubiquitin-dependent protein catabolic process"/>
    <property type="evidence" value="ECO:0007669"/>
    <property type="project" value="TreeGrafter"/>
</dbReference>
<feature type="compositionally biased region" description="Low complexity" evidence="7">
    <location>
        <begin position="482"/>
        <end position="499"/>
    </location>
</feature>
<dbReference type="SMART" id="SM00184">
    <property type="entry name" value="RING"/>
    <property type="match status" value="1"/>
</dbReference>
<dbReference type="GO" id="GO:0006397">
    <property type="term" value="P:mRNA processing"/>
    <property type="evidence" value="ECO:0007669"/>
    <property type="project" value="InterPro"/>
</dbReference>
<dbReference type="EMBL" id="QOIP01000013">
    <property type="protein sequence ID" value="RLU15449.1"/>
    <property type="molecule type" value="Genomic_DNA"/>
</dbReference>
<feature type="domain" description="RING-type" evidence="8">
    <location>
        <begin position="141"/>
        <end position="182"/>
    </location>
</feature>
<evidence type="ECO:0000259" key="10">
    <source>
        <dbReference type="PROSITE" id="PS51698"/>
    </source>
</evidence>
<feature type="compositionally biased region" description="Basic and acidic residues" evidence="7">
    <location>
        <begin position="349"/>
        <end position="378"/>
    </location>
</feature>
<dbReference type="Gene3D" id="3.30.40.10">
    <property type="entry name" value="Zinc/RING finger domain, C3HC4 (zinc finger)"/>
    <property type="match status" value="1"/>
</dbReference>
<evidence type="ECO:0000256" key="6">
    <source>
        <dbReference type="PROSITE-ProRule" id="PRU00175"/>
    </source>
</evidence>
<reference evidence="11 12" key="1">
    <citation type="journal article" date="2018" name="Genome Res.">
        <title>The genomic architecture and molecular evolution of ant odorant receptors.</title>
        <authorList>
            <person name="McKenzie S.K."/>
            <person name="Kronauer D.J.C."/>
        </authorList>
    </citation>
    <scope>NUCLEOTIDE SEQUENCE [LARGE SCALE GENOMIC DNA]</scope>
    <source>
        <strain evidence="11">Clonal line C1</strain>
    </source>
</reference>
<keyword evidence="2" id="KW-0479">Metal-binding</keyword>
<name>A0A3L8D5D0_OOCBI</name>
<evidence type="ECO:0000313" key="12">
    <source>
        <dbReference type="Proteomes" id="UP000279307"/>
    </source>
</evidence>
<dbReference type="GO" id="GO:0061630">
    <property type="term" value="F:ubiquitin protein ligase activity"/>
    <property type="evidence" value="ECO:0007669"/>
    <property type="project" value="InterPro"/>
</dbReference>
<dbReference type="PANTHER" id="PTHR15439">
    <property type="entry name" value="RETINOBLASTOMA-BINDING PROTEIN 6"/>
    <property type="match status" value="1"/>
</dbReference>
<dbReference type="GO" id="GO:0005634">
    <property type="term" value="C:nucleus"/>
    <property type="evidence" value="ECO:0007669"/>
    <property type="project" value="UniProtKB-SubCell"/>
</dbReference>
<feature type="region of interest" description="Disordered" evidence="7">
    <location>
        <begin position="210"/>
        <end position="512"/>
    </location>
</feature>
<evidence type="ECO:0000256" key="2">
    <source>
        <dbReference type="ARBA" id="ARBA00022723"/>
    </source>
</evidence>
<dbReference type="Pfam" id="PF13923">
    <property type="entry name" value="zf-C3HC4_2"/>
    <property type="match status" value="1"/>
</dbReference>
<gene>
    <name evidence="11" type="ORF">DMN91_012443</name>
</gene>
<feature type="domain" description="DWNN" evidence="9">
    <location>
        <begin position="1"/>
        <end position="22"/>
    </location>
</feature>
<dbReference type="OrthoDB" id="106784at2759"/>
<evidence type="ECO:0000259" key="9">
    <source>
        <dbReference type="PROSITE" id="PS51282"/>
    </source>
</evidence>
<keyword evidence="4" id="KW-0862">Zinc</keyword>
<evidence type="ECO:0000259" key="8">
    <source>
        <dbReference type="PROSITE" id="PS50089"/>
    </source>
</evidence>
<dbReference type="InterPro" id="IPR003613">
    <property type="entry name" value="Ubox_domain"/>
</dbReference>
<comment type="caution">
    <text evidence="11">The sequence shown here is derived from an EMBL/GenBank/DDBJ whole genome shotgun (WGS) entry which is preliminary data.</text>
</comment>